<keyword evidence="1" id="KW-0812">Transmembrane</keyword>
<sequence length="193" mass="19536">MIAWIPVTLMAALAQTLRFVAQRHLKRTSLSTAGATFSRFLFSAPLVAATLLAYAALAGEPLPSPSPAFWSFVLPGALAQICATACVITLFGLRNFAVGITFKKSETILTAIVGLILLGEGVSVGGGVAIGLGVVAVIVLSGEAGRWSGRAVALGLGSGLLFAISAVCYRGAALSLGDAPLLTLSIAALILAV</sequence>
<feature type="transmembrane region" description="Helical" evidence="1">
    <location>
        <begin position="69"/>
        <end position="91"/>
    </location>
</feature>
<protein>
    <recommendedName>
        <fullName evidence="4">EamA domain-containing protein</fullName>
    </recommendedName>
</protein>
<dbReference type="AlphaFoldDB" id="A0A2R8BYJ2"/>
<evidence type="ECO:0000313" key="2">
    <source>
        <dbReference type="EMBL" id="SPJ25245.1"/>
    </source>
</evidence>
<keyword evidence="1" id="KW-0472">Membrane</keyword>
<gene>
    <name evidence="2" type="ORF">PAA8504_03096</name>
</gene>
<accession>A0A2R8BYJ2</accession>
<dbReference type="RefSeq" id="WP_108895055.1">
    <property type="nucleotide sequence ID" value="NZ_ONZF01000008.1"/>
</dbReference>
<dbReference type="OrthoDB" id="5243804at2"/>
<keyword evidence="1" id="KW-1133">Transmembrane helix</keyword>
<keyword evidence="3" id="KW-1185">Reference proteome</keyword>
<proteinExistence type="predicted"/>
<feature type="transmembrane region" description="Helical" evidence="1">
    <location>
        <begin position="111"/>
        <end position="140"/>
    </location>
</feature>
<organism evidence="2 3">
    <name type="scientific">Palleronia abyssalis</name>
    <dbReference type="NCBI Taxonomy" id="1501240"/>
    <lineage>
        <taxon>Bacteria</taxon>
        <taxon>Pseudomonadati</taxon>
        <taxon>Pseudomonadota</taxon>
        <taxon>Alphaproteobacteria</taxon>
        <taxon>Rhodobacterales</taxon>
        <taxon>Roseobacteraceae</taxon>
        <taxon>Palleronia</taxon>
    </lineage>
</organism>
<evidence type="ECO:0000313" key="3">
    <source>
        <dbReference type="Proteomes" id="UP000244912"/>
    </source>
</evidence>
<dbReference type="InterPro" id="IPR037185">
    <property type="entry name" value="EmrE-like"/>
</dbReference>
<dbReference type="Proteomes" id="UP000244912">
    <property type="component" value="Unassembled WGS sequence"/>
</dbReference>
<dbReference type="SUPFAM" id="SSF103481">
    <property type="entry name" value="Multidrug resistance efflux transporter EmrE"/>
    <property type="match status" value="1"/>
</dbReference>
<name>A0A2R8BYJ2_9RHOB</name>
<feature type="transmembrane region" description="Helical" evidence="1">
    <location>
        <begin position="152"/>
        <end position="172"/>
    </location>
</feature>
<evidence type="ECO:0008006" key="4">
    <source>
        <dbReference type="Google" id="ProtNLM"/>
    </source>
</evidence>
<dbReference type="EMBL" id="ONZF01000008">
    <property type="protein sequence ID" value="SPJ25245.1"/>
    <property type="molecule type" value="Genomic_DNA"/>
</dbReference>
<evidence type="ECO:0000256" key="1">
    <source>
        <dbReference type="SAM" id="Phobius"/>
    </source>
</evidence>
<reference evidence="2 3" key="1">
    <citation type="submission" date="2018-03" db="EMBL/GenBank/DDBJ databases">
        <authorList>
            <person name="Keele B.F."/>
        </authorList>
    </citation>
    <scope>NUCLEOTIDE SEQUENCE [LARGE SCALE GENOMIC DNA]</scope>
    <source>
        <strain evidence="2 3">CECT 8504</strain>
    </source>
</reference>
<feature type="transmembrane region" description="Helical" evidence="1">
    <location>
        <begin position="37"/>
        <end position="57"/>
    </location>
</feature>